<sequence length="39" mass="4749">MIIIEMNSENYIRRVYDNRTGKDVDYEIEYLITKYSNGE</sequence>
<proteinExistence type="predicted"/>
<dbReference type="EMBL" id="ON649702">
    <property type="protein sequence ID" value="UVF62518.1"/>
    <property type="molecule type" value="Genomic_DNA"/>
</dbReference>
<protein>
    <submittedName>
        <fullName evidence="1">Uncharacterized protein</fullName>
    </submittedName>
</protein>
<accession>A0A976UAW5</accession>
<name>A0A976UAW5_9CAUD</name>
<dbReference type="Proteomes" id="UP001157002">
    <property type="component" value="Segment"/>
</dbReference>
<dbReference type="RefSeq" id="YP_010806112.1">
    <property type="nucleotide sequence ID" value="NC_077214.1"/>
</dbReference>
<reference evidence="1 2" key="1">
    <citation type="submission" date="2022-05" db="EMBL/GenBank/DDBJ databases">
        <title>Diverse viruses of marine archaea discovered using metagenomics.</title>
        <authorList>
            <person name="Zhou Y."/>
        </authorList>
    </citation>
    <scope>NUCLEOTIDE SEQUENCE [LARGE SCALE GENOMIC DNA]</scope>
    <source>
        <strain evidence="1">YSH_150918</strain>
    </source>
</reference>
<dbReference type="KEGG" id="vg:80545073"/>
<evidence type="ECO:0000313" key="1">
    <source>
        <dbReference type="EMBL" id="UVF62518.1"/>
    </source>
</evidence>
<evidence type="ECO:0000313" key="2">
    <source>
        <dbReference type="Proteomes" id="UP001157002"/>
    </source>
</evidence>
<keyword evidence="2" id="KW-1185">Reference proteome</keyword>
<dbReference type="GeneID" id="80545073"/>
<organism evidence="1 2">
    <name type="scientific">Poseidoniales virus YSH_150918</name>
    <dbReference type="NCBI Taxonomy" id="3071324"/>
    <lineage>
        <taxon>Viruses</taxon>
        <taxon>Duplodnaviria</taxon>
        <taxon>Heunggongvirae</taxon>
        <taxon>Uroviricota</taxon>
        <taxon>Caudoviricetes</taxon>
        <taxon>Magrovirales</taxon>
        <taxon>Aoguangviridae</taxon>
        <taxon>Aobingvirus</taxon>
        <taxon>Aobingvirus yangshanense</taxon>
    </lineage>
</organism>